<name>A0A8B7Y311_ACAPL</name>
<organism evidence="10 11">
    <name type="scientific">Acanthaster planci</name>
    <name type="common">Crown-of-thorns starfish</name>
    <dbReference type="NCBI Taxonomy" id="133434"/>
    <lineage>
        <taxon>Eukaryota</taxon>
        <taxon>Metazoa</taxon>
        <taxon>Echinodermata</taxon>
        <taxon>Eleutherozoa</taxon>
        <taxon>Asterozoa</taxon>
        <taxon>Asteroidea</taxon>
        <taxon>Valvatacea</taxon>
        <taxon>Valvatida</taxon>
        <taxon>Acanthasteridae</taxon>
        <taxon>Acanthaster</taxon>
    </lineage>
</organism>
<evidence type="ECO:0000256" key="2">
    <source>
        <dbReference type="ARBA" id="ARBA00004629"/>
    </source>
</evidence>
<evidence type="ECO:0000313" key="11">
    <source>
        <dbReference type="RefSeq" id="XP_022086917.1"/>
    </source>
</evidence>
<sequence length="262" mass="29702">MADTTHNEVFDRLSQSFKESSLGQTSSVAGQSLLSTSQAAGSQPGGKPDQKLLQYIRYKEWLDTVKRDHEAAFEARRVVSSAKDQEQLDERILKFQKELLKESTVHSLKELALRRLQLSDTLLQILFPTSPSGSAASQQRDKFRDLTSKQSELVSEVIGHHKVCQRVQDELDSVQKECVDLKKRNRDIMAELLQTNKEKNQQASNYDNEKHRQVQGEIQRTMSHIQIGRNILQGLILGSGVNWAEDGHLKELMLSLGRPVEL</sequence>
<keyword evidence="8" id="KW-0175">Coiled coil</keyword>
<evidence type="ECO:0000256" key="1">
    <source>
        <dbReference type="ARBA" id="ARBA00004123"/>
    </source>
</evidence>
<dbReference type="GO" id="GO:0005634">
    <property type="term" value="C:nucleus"/>
    <property type="evidence" value="ECO:0007669"/>
    <property type="project" value="UniProtKB-SubCell"/>
</dbReference>
<dbReference type="OMA" id="KSHQESW"/>
<evidence type="ECO:0000259" key="9">
    <source>
        <dbReference type="Pfam" id="PF05837"/>
    </source>
</evidence>
<dbReference type="Pfam" id="PF05837">
    <property type="entry name" value="CENP-H"/>
    <property type="match status" value="1"/>
</dbReference>
<dbReference type="GeneID" id="110977262"/>
<keyword evidence="6" id="KW-0137">Centromere</keyword>
<evidence type="ECO:0000256" key="6">
    <source>
        <dbReference type="ARBA" id="ARBA00023328"/>
    </source>
</evidence>
<evidence type="ECO:0000256" key="5">
    <source>
        <dbReference type="ARBA" id="ARBA00023242"/>
    </source>
</evidence>
<keyword evidence="5" id="KW-0539">Nucleus</keyword>
<dbReference type="AlphaFoldDB" id="A0A8B7Y311"/>
<dbReference type="OrthoDB" id="2274804at2759"/>
<dbReference type="InterPro" id="IPR008426">
    <property type="entry name" value="CENP-H_C"/>
</dbReference>
<evidence type="ECO:0000313" key="10">
    <source>
        <dbReference type="Proteomes" id="UP000694845"/>
    </source>
</evidence>
<proteinExistence type="inferred from homology"/>
<keyword evidence="4" id="KW-0995">Kinetochore</keyword>
<evidence type="ECO:0000256" key="7">
    <source>
        <dbReference type="ARBA" id="ARBA00025735"/>
    </source>
</evidence>
<comment type="similarity">
    <text evidence="7">Belongs to the CENP-H/MCM16 family.</text>
</comment>
<reference evidence="11" key="1">
    <citation type="submission" date="2025-08" db="UniProtKB">
        <authorList>
            <consortium name="RefSeq"/>
        </authorList>
    </citation>
    <scope>IDENTIFICATION</scope>
</reference>
<dbReference type="RefSeq" id="XP_022086917.1">
    <property type="nucleotide sequence ID" value="XM_022231225.1"/>
</dbReference>
<evidence type="ECO:0000256" key="8">
    <source>
        <dbReference type="SAM" id="Coils"/>
    </source>
</evidence>
<dbReference type="InterPro" id="IPR040034">
    <property type="entry name" value="CENP-H"/>
</dbReference>
<evidence type="ECO:0000256" key="4">
    <source>
        <dbReference type="ARBA" id="ARBA00022838"/>
    </source>
</evidence>
<dbReference type="GO" id="GO:0007052">
    <property type="term" value="P:mitotic spindle organization"/>
    <property type="evidence" value="ECO:0007669"/>
    <property type="project" value="TreeGrafter"/>
</dbReference>
<comment type="subcellular location">
    <subcellularLocation>
        <location evidence="2">Chromosome</location>
        <location evidence="2">Centromere</location>
        <location evidence="2">Kinetochore</location>
    </subcellularLocation>
    <subcellularLocation>
        <location evidence="1">Nucleus</location>
    </subcellularLocation>
</comment>
<protein>
    <submittedName>
        <fullName evidence="11">Centromere protein H-like</fullName>
    </submittedName>
</protein>
<dbReference type="GO" id="GO:0043515">
    <property type="term" value="F:kinetochore binding"/>
    <property type="evidence" value="ECO:0007669"/>
    <property type="project" value="TreeGrafter"/>
</dbReference>
<dbReference type="GO" id="GO:0051382">
    <property type="term" value="P:kinetochore assembly"/>
    <property type="evidence" value="ECO:0007669"/>
    <property type="project" value="InterPro"/>
</dbReference>
<gene>
    <name evidence="11" type="primary">LOC110977262</name>
</gene>
<dbReference type="PANTHER" id="PTHR48122">
    <property type="entry name" value="CENTROMERE PROTEIN H"/>
    <property type="match status" value="1"/>
</dbReference>
<feature type="coiled-coil region" evidence="8">
    <location>
        <begin position="164"/>
        <end position="209"/>
    </location>
</feature>
<accession>A0A8B7Y311</accession>
<feature type="domain" description="Centromere protein H C-terminal" evidence="9">
    <location>
        <begin position="81"/>
        <end position="256"/>
    </location>
</feature>
<dbReference type="GO" id="GO:0007059">
    <property type="term" value="P:chromosome segregation"/>
    <property type="evidence" value="ECO:0007669"/>
    <property type="project" value="TreeGrafter"/>
</dbReference>
<dbReference type="GO" id="GO:0000776">
    <property type="term" value="C:kinetochore"/>
    <property type="evidence" value="ECO:0007669"/>
    <property type="project" value="UniProtKB-KW"/>
</dbReference>
<dbReference type="Proteomes" id="UP000694845">
    <property type="component" value="Unplaced"/>
</dbReference>
<dbReference type="KEGG" id="aplc:110977262"/>
<keyword evidence="10" id="KW-1185">Reference proteome</keyword>
<keyword evidence="3" id="KW-0158">Chromosome</keyword>
<dbReference type="PANTHER" id="PTHR48122:SF1">
    <property type="entry name" value="CENTROMERE PROTEIN H"/>
    <property type="match status" value="1"/>
</dbReference>
<evidence type="ECO:0000256" key="3">
    <source>
        <dbReference type="ARBA" id="ARBA00022454"/>
    </source>
</evidence>